<feature type="region of interest" description="Disordered" evidence="2">
    <location>
        <begin position="2283"/>
        <end position="2303"/>
    </location>
</feature>
<feature type="zinc finger region" description="C3H1-type" evidence="1">
    <location>
        <begin position="1622"/>
        <end position="1649"/>
    </location>
</feature>
<feature type="domain" description="C3H1-type" evidence="4">
    <location>
        <begin position="1622"/>
        <end position="1649"/>
    </location>
</feature>
<sequence>MVSRLASKTTYHRRDAWRSQAKLVRTSHCKSARRTGSAEDDPVLLDRLVQQEVDKGWLHKVESLDEAKRLFPQVAVGKMNIVHSEGRDPRLVVDSSICGTNAACSIPERSALPTLQSILSAWPLRGLRQQIAAWSLDVKAAHKSIRVRRSEQGLLGVRVGNTFFFYSVCPFGAAFSAYWFARLGAFLVRTLHLLIYIAHFQALYVDDLLGFQVASVAEMSFCKSACKLVYWDRPATLRKLRATVIEWYIELQVGKEKTPTLSQLSFERRQLQKRKSVTDQLEQIESAAKIIAYGCKVLSAEDSLLEPFLSAVFVILRDSPYQPVGETRFNRQGQTVAEAGAPTGAGPDVQMHQIGASDGVQQGQPQVVLADPSQVAALIQTASQAAHSAAQAVQQMSSATQRAASDRQFAGYSDASKVLRYPEGFGGNDSHESDVAKWQEFAHSFKSWLIYAEPEYGEELATIETSPHVVVTIADMVESTKPRARRLYAILSGLLKGRPLVILRSIPEQNGFELWRQLQSVYGGKRGKMVSAASMEMVKMAKRAEAAKVAGVNGVQANEEASQSSLNALSQASLNPNAKSAAVRRVSFSGTQAYTMDDDDRVNLTIYDLSEGDLESGMQDEVAAGYWPDDYAIRMLTCQHQHVREVPEVLQSGNVDIILDSGADVSALPLSFANAGVSDPHARSVQYTDAQGHPLRVQDTRIAEVTIGPLKFYERFVVSGVTSPLVCLGKLAKAGWFVKPECEGICLTDASTSIPIGYRHQSFCAQGSIRLLSQSEAKGLSCSATGGAMNRVRGSMQGMPSGEGVALCDPQGSSSTQSPCFRSHCKKASHQWMQGKWFLEEYAEDVGSLAANGGLAGPVSDPHTVLPNLCTPRDDTLSQFHVPGNLCLFLLPIATSSRSDCDSDAEEESARHFARFRQFSVESNQQQQSTSSFLLKAVSKRKPAKAADPHHPKFQQIAGFSQMALSLFWGVLVFMGDCSGLFKQIQCSEFASHHTSRILSGYATNTVLRYLAAWSHFVANLEGLGESFMFPLQAMSYAEALRWLRHFLLMPWASSPPEVPPLNFTVHSLKATMLSMSLQVNVDEVDRKRQGHHRISSSALYSRDDVHGMLRCQSCIRDSIRTGFRFLVPQHRGGQQPLTPAYVPPEAFSKDYEFEPFQWFSFQLDGSDDLLQSSNGSWEVAENQLVTPDPDIEALDKDLVYHSDPGSSDESEEEPSAPPAEEHNLGEPDEFLLGSCTAVLHVLCPSDALSGTLVNGTYMRAKCGATLPADRLMIHTSVSSIVLALNTNISPALSLLDMADSELESALAKEGLAAEVIKVATGLDSQILSRLQIAQIKAAWAGMQASSSSSALPAPVNADPTLETWVESFAPKIASTKLSDMKRQFLANYPSEVLNPSTLPSLRLISLAAHQEARSEYKWIAWKHRMTEEKASELLIARPHKQPKLEMLGLSSLLLDDPPTIEVTDANMGISGIQRILAVHDVALAMVGSAHLARLKAYSCKFVQLVSQRFDPASGLRAPTILEAQQADCRIWQSIHSLVSEKAWSLNDALHEFTEIRGELSTLLQARPKALFIPRGPDLKGKGKQVGQWKGLGKGRGKEKGGKPKGAPGRHITFVKEIQVGSEKKGLCVQWQIGRCTRGGSCPFVHACAYPKQDGSACGSKSHTASQHEQTPHCANRVAGYDIQPAARPAEPVNVIPKSVSLLETNAGPVSSPALQCPQGNIPHCFQPLGLHACFLPGETWNALCVSRNILTSPHKDTANLPGSSNLTVGIGSYSDGGVVGYCAASPCCSEYSRLKLFGGAMSWDESCVQGWLHCGSTALIVLPACAFGENWAKTWLFASSFQALSVMGQTCQHGRNAHESVQGRESDGSFKSRKTAKYPQCLAEEFALHIRSPLLWGLEYPIVPGVATDANTWKDVSLSIHMQNWRSASVDLSVTQALLQEELDQGFCFKFDGDIEESEQGLLGFAFADSLYFYRVAPFGAVFAQHWLFLMDCVSDALDYMFGQRQRRLAHNVWVELLGDHLRNVWKTGAALAGYVAASLREAVAGKRLANLRWLTAFYGPALQWRRRGRTQALADDAYMFSACRRTAPQHCHAKPGEKATVTLLSSVRSVLGHMDAIACASSVVEVIEGMRPSLAYSLAYAAQLTRAQRRPLAAKPLAAAPRAMEALPVTALAAGVKLCDHALNVFPDDLSASFRPMSSPAQTQPRPHICSLALGGLALLAQIHPTAAVHAPQTTSAVPFPGWIQKRAFKRALRRAALKGITEYIGILHTTQTLLGRPCSALSPERRADHGPQQPKSGNSRRLRLMTWNAGGCQTQVFDELKLWLSEQPQHLKPDVVSVQETHWPAGGETEFSISGYRAVSEPASDRNSGLLLLVNSHLCKDAEIQYRTLVPGRLHHARVPVRNSVIDILHGYQTVWRPQNVQETLKQRRLFWDELRRAVAAVPQRNMLVLMGDFNTTLEPNTACTGTAVPTTKKRSETDSTLFMRILQEFSLCALNTYSGSPYTFKAPNAASQIDYIITRSSNAAGPAKHASPLRAFKVASWRGGGRHLPVLASIFYLPAFSRAPAHSLPPPKCDEHDMRAAIKQKQPIMQEYRAYIAQSIQQSPGTDRKQLDTLIYQASLKFFPPPVRVRPRPTESHPDVKAAIHTVWQARQALRARTIRRGHAVLKEWLNAAKLQRLVRASRKASRQARKQRYEHYIQQAQTQHKGDHHGLFRVVKQLARKQPRQRIQLRNTEGHLISPKAQLAQLQAYSQATFAQADARPDLSTLCEAFHCTKAFDLADRSMLGMALRDAGISEDIVSVILALHASCEYNLTQGSEQASTRTTNGIRYLGMEVTYGNFGSLTLRHNIAQAKARYSQMRKLLAGKHCLTQASQVQLWRACLQPVFLTGLHLCCLTPTEVQELRVAMVRQVRAITRCPVHLTGVSTEALLQKHDLKVCAYTVPKSTQTPCQAALLLMRTPALLQDQDVRALLSSSSFADAWTIICTVRSFRRSGRIITVQLCGWALDV</sequence>
<evidence type="ECO:0000313" key="5">
    <source>
        <dbReference type="EMBL" id="CAE7552095.1"/>
    </source>
</evidence>
<accession>A0A812TW92</accession>
<dbReference type="InterPro" id="IPR036691">
    <property type="entry name" value="Endo/exonu/phosph_ase_sf"/>
</dbReference>
<evidence type="ECO:0000256" key="2">
    <source>
        <dbReference type="SAM" id="MobiDB-lite"/>
    </source>
</evidence>
<dbReference type="InterPro" id="IPR043502">
    <property type="entry name" value="DNA/RNA_pol_sf"/>
</dbReference>
<dbReference type="InterPro" id="IPR000571">
    <property type="entry name" value="Znf_CCCH"/>
</dbReference>
<dbReference type="Gene3D" id="3.60.10.10">
    <property type="entry name" value="Endonuclease/exonuclease/phosphatase"/>
    <property type="match status" value="1"/>
</dbReference>
<dbReference type="OrthoDB" id="414666at2759"/>
<evidence type="ECO:0000313" key="6">
    <source>
        <dbReference type="Proteomes" id="UP000604046"/>
    </source>
</evidence>
<feature type="transmembrane region" description="Helical" evidence="3">
    <location>
        <begin position="163"/>
        <end position="181"/>
    </location>
</feature>
<evidence type="ECO:0000256" key="3">
    <source>
        <dbReference type="SAM" id="Phobius"/>
    </source>
</evidence>
<keyword evidence="1" id="KW-0862">Zinc</keyword>
<dbReference type="PROSITE" id="PS50103">
    <property type="entry name" value="ZF_C3H1"/>
    <property type="match status" value="1"/>
</dbReference>
<dbReference type="Pfam" id="PF03372">
    <property type="entry name" value="Exo_endo_phos"/>
    <property type="match status" value="1"/>
</dbReference>
<keyword evidence="3" id="KW-0472">Membrane</keyword>
<keyword evidence="1" id="KW-0479">Metal-binding</keyword>
<dbReference type="PROSITE" id="PS00141">
    <property type="entry name" value="ASP_PROTEASE"/>
    <property type="match status" value="1"/>
</dbReference>
<comment type="caution">
    <text evidence="5">The sequence shown here is derived from an EMBL/GenBank/DDBJ whole genome shotgun (WGS) entry which is preliminary data.</text>
</comment>
<dbReference type="InterPro" id="IPR001969">
    <property type="entry name" value="Aspartic_peptidase_AS"/>
</dbReference>
<evidence type="ECO:0000256" key="1">
    <source>
        <dbReference type="PROSITE-ProRule" id="PRU00723"/>
    </source>
</evidence>
<reference evidence="5" key="1">
    <citation type="submission" date="2021-02" db="EMBL/GenBank/DDBJ databases">
        <authorList>
            <person name="Dougan E. K."/>
            <person name="Rhodes N."/>
            <person name="Thang M."/>
            <person name="Chan C."/>
        </authorList>
    </citation>
    <scope>NUCLEOTIDE SEQUENCE</scope>
</reference>
<name>A0A812TW92_9DINO</name>
<keyword evidence="3" id="KW-1133">Transmembrane helix</keyword>
<keyword evidence="1" id="KW-0863">Zinc-finger</keyword>
<protein>
    <recommendedName>
        <fullName evidence="4">C3H1-type domain-containing protein</fullName>
    </recommendedName>
</protein>
<keyword evidence="3" id="KW-0812">Transmembrane</keyword>
<feature type="region of interest" description="Disordered" evidence="2">
    <location>
        <begin position="1200"/>
        <end position="1228"/>
    </location>
</feature>
<dbReference type="GO" id="GO:0006508">
    <property type="term" value="P:proteolysis"/>
    <property type="evidence" value="ECO:0007669"/>
    <property type="project" value="InterPro"/>
</dbReference>
<dbReference type="GO" id="GO:0004190">
    <property type="term" value="F:aspartic-type endopeptidase activity"/>
    <property type="evidence" value="ECO:0007669"/>
    <property type="project" value="InterPro"/>
</dbReference>
<organism evidence="5 6">
    <name type="scientific">Symbiodinium natans</name>
    <dbReference type="NCBI Taxonomy" id="878477"/>
    <lineage>
        <taxon>Eukaryota</taxon>
        <taxon>Sar</taxon>
        <taxon>Alveolata</taxon>
        <taxon>Dinophyceae</taxon>
        <taxon>Suessiales</taxon>
        <taxon>Symbiodiniaceae</taxon>
        <taxon>Symbiodinium</taxon>
    </lineage>
</organism>
<gene>
    <name evidence="5" type="ORF">SNAT2548_LOCUS31013</name>
</gene>
<evidence type="ECO:0000259" key="4">
    <source>
        <dbReference type="PROSITE" id="PS50103"/>
    </source>
</evidence>
<dbReference type="EMBL" id="CAJNDS010002634">
    <property type="protein sequence ID" value="CAE7552095.1"/>
    <property type="molecule type" value="Genomic_DNA"/>
</dbReference>
<dbReference type="Proteomes" id="UP000604046">
    <property type="component" value="Unassembled WGS sequence"/>
</dbReference>
<feature type="region of interest" description="Disordered" evidence="2">
    <location>
        <begin position="1581"/>
        <end position="1609"/>
    </location>
</feature>
<dbReference type="SUPFAM" id="SSF56219">
    <property type="entry name" value="DNase I-like"/>
    <property type="match status" value="1"/>
</dbReference>
<proteinExistence type="predicted"/>
<keyword evidence="6" id="KW-1185">Reference proteome</keyword>
<dbReference type="InterPro" id="IPR005135">
    <property type="entry name" value="Endo/exonuclease/phosphatase"/>
</dbReference>
<dbReference type="GO" id="GO:0008270">
    <property type="term" value="F:zinc ion binding"/>
    <property type="evidence" value="ECO:0007669"/>
    <property type="project" value="UniProtKB-KW"/>
</dbReference>
<dbReference type="SUPFAM" id="SSF56672">
    <property type="entry name" value="DNA/RNA polymerases"/>
    <property type="match status" value="1"/>
</dbReference>